<gene>
    <name evidence="4" type="primary">LOC125542773</name>
</gene>
<comment type="similarity">
    <text evidence="1">Belongs to the LOB domain-containing protein family.</text>
</comment>
<dbReference type="GeneID" id="125542773"/>
<evidence type="ECO:0000313" key="5">
    <source>
        <dbReference type="Proteomes" id="UP000015106"/>
    </source>
</evidence>
<evidence type="ECO:0000256" key="1">
    <source>
        <dbReference type="ARBA" id="ARBA00005474"/>
    </source>
</evidence>
<dbReference type="GO" id="GO:0010468">
    <property type="term" value="P:regulation of gene expression"/>
    <property type="evidence" value="ECO:0007669"/>
    <property type="project" value="TreeGrafter"/>
</dbReference>
<feature type="region of interest" description="Disordered" evidence="2">
    <location>
        <begin position="264"/>
        <end position="288"/>
    </location>
</feature>
<dbReference type="InterPro" id="IPR004883">
    <property type="entry name" value="LOB"/>
</dbReference>
<name>A0A8R7TSR6_TRIUA</name>
<dbReference type="PANTHER" id="PTHR31304">
    <property type="entry name" value="LOB DOMAIN-CONTAINING PROTEIN 38"/>
    <property type="match status" value="1"/>
</dbReference>
<reference evidence="4" key="2">
    <citation type="submission" date="2018-03" db="EMBL/GenBank/DDBJ databases">
        <title>The Triticum urartu genome reveals the dynamic nature of wheat genome evolution.</title>
        <authorList>
            <person name="Ling H."/>
            <person name="Ma B."/>
            <person name="Shi X."/>
            <person name="Liu H."/>
            <person name="Dong L."/>
            <person name="Sun H."/>
            <person name="Cao Y."/>
            <person name="Gao Q."/>
            <person name="Zheng S."/>
            <person name="Li Y."/>
            <person name="Yu Y."/>
            <person name="Du H."/>
            <person name="Qi M."/>
            <person name="Li Y."/>
            <person name="Yu H."/>
            <person name="Cui Y."/>
            <person name="Wang N."/>
            <person name="Chen C."/>
            <person name="Wu H."/>
            <person name="Zhao Y."/>
            <person name="Zhang J."/>
            <person name="Li Y."/>
            <person name="Zhou W."/>
            <person name="Zhang B."/>
            <person name="Hu W."/>
            <person name="Eijk M."/>
            <person name="Tang J."/>
            <person name="Witsenboer H."/>
            <person name="Zhao S."/>
            <person name="Li Z."/>
            <person name="Zhang A."/>
            <person name="Wang D."/>
            <person name="Liang C."/>
        </authorList>
    </citation>
    <scope>NUCLEOTIDE SEQUENCE [LARGE SCALE GENOMIC DNA]</scope>
    <source>
        <strain evidence="4">cv. G1812</strain>
    </source>
</reference>
<accession>A0A8R7TSR6</accession>
<dbReference type="Pfam" id="PF03195">
    <property type="entry name" value="LOB"/>
    <property type="match status" value="1"/>
</dbReference>
<feature type="region of interest" description="Disordered" evidence="2">
    <location>
        <begin position="150"/>
        <end position="244"/>
    </location>
</feature>
<evidence type="ECO:0000313" key="4">
    <source>
        <dbReference type="EnsemblPlants" id="TuG1812G0300001019.01.T01.cds263239"/>
    </source>
</evidence>
<evidence type="ECO:0000259" key="3">
    <source>
        <dbReference type="PROSITE" id="PS50891"/>
    </source>
</evidence>
<protein>
    <recommendedName>
        <fullName evidence="3">LOB domain-containing protein</fullName>
    </recommendedName>
</protein>
<sequence>MRMSCNGCRVLRKGCGEGCTIRPCLEWIRSADAQANATVFLAKFYGRAGLLNLLAADDAALRPALFRSLLYEACGRMVNPVYGSVGLLWSGQWGACQAAVEAVLKGRPIVRVTSDAPLTACDIRHVAKADRPAAATDALLGVSRAGRTGFKRASSSTAKSKSKSRTSSGAKRDDGLDQAPSHEESAGSHDHGSHVEDDGMAVEQTRGEESSEGTEVDAGSHVSQAEDSPVPPVAAQDEEAHDDEIGLELTLGFQRVVARSPPAGARFGASSSSAESSHIGLLLELPVS</sequence>
<dbReference type="KEGG" id="tua:125542773"/>
<feature type="compositionally biased region" description="Basic and acidic residues" evidence="2">
    <location>
        <begin position="170"/>
        <end position="197"/>
    </location>
</feature>
<proteinExistence type="inferred from homology"/>
<reference evidence="5" key="1">
    <citation type="journal article" date="2013" name="Nature">
        <title>Draft genome of the wheat A-genome progenitor Triticum urartu.</title>
        <authorList>
            <person name="Ling H.Q."/>
            <person name="Zhao S."/>
            <person name="Liu D."/>
            <person name="Wang J."/>
            <person name="Sun H."/>
            <person name="Zhang C."/>
            <person name="Fan H."/>
            <person name="Li D."/>
            <person name="Dong L."/>
            <person name="Tao Y."/>
            <person name="Gao C."/>
            <person name="Wu H."/>
            <person name="Li Y."/>
            <person name="Cui Y."/>
            <person name="Guo X."/>
            <person name="Zheng S."/>
            <person name="Wang B."/>
            <person name="Yu K."/>
            <person name="Liang Q."/>
            <person name="Yang W."/>
            <person name="Lou X."/>
            <person name="Chen J."/>
            <person name="Feng M."/>
            <person name="Jian J."/>
            <person name="Zhang X."/>
            <person name="Luo G."/>
            <person name="Jiang Y."/>
            <person name="Liu J."/>
            <person name="Wang Z."/>
            <person name="Sha Y."/>
            <person name="Zhang B."/>
            <person name="Wu H."/>
            <person name="Tang D."/>
            <person name="Shen Q."/>
            <person name="Xue P."/>
            <person name="Zou S."/>
            <person name="Wang X."/>
            <person name="Liu X."/>
            <person name="Wang F."/>
            <person name="Yang Y."/>
            <person name="An X."/>
            <person name="Dong Z."/>
            <person name="Zhang K."/>
            <person name="Zhang X."/>
            <person name="Luo M.C."/>
            <person name="Dvorak J."/>
            <person name="Tong Y."/>
            <person name="Wang J."/>
            <person name="Yang H."/>
            <person name="Li Z."/>
            <person name="Wang D."/>
            <person name="Zhang A."/>
            <person name="Wang J."/>
        </authorList>
    </citation>
    <scope>NUCLEOTIDE SEQUENCE</scope>
    <source>
        <strain evidence="5">cv. G1812</strain>
    </source>
</reference>
<dbReference type="PANTHER" id="PTHR31304:SF73">
    <property type="entry name" value="OS01G0511000 PROTEIN"/>
    <property type="match status" value="1"/>
</dbReference>
<feature type="compositionally biased region" description="Low complexity" evidence="2">
    <location>
        <begin position="264"/>
        <end position="277"/>
    </location>
</feature>
<dbReference type="OrthoDB" id="1922547at2759"/>
<dbReference type="Gramene" id="TuG1812G0300001019.01.T01">
    <property type="protein sequence ID" value="TuG1812G0300001019.01.T01.cds263239"/>
    <property type="gene ID" value="TuG1812G0300001019.01"/>
</dbReference>
<dbReference type="Proteomes" id="UP000015106">
    <property type="component" value="Chromosome 3"/>
</dbReference>
<feature type="domain" description="LOB" evidence="3">
    <location>
        <begin position="3"/>
        <end position="109"/>
    </location>
</feature>
<organism evidence="4 5">
    <name type="scientific">Triticum urartu</name>
    <name type="common">Red wild einkorn</name>
    <name type="synonym">Crithodium urartu</name>
    <dbReference type="NCBI Taxonomy" id="4572"/>
    <lineage>
        <taxon>Eukaryota</taxon>
        <taxon>Viridiplantae</taxon>
        <taxon>Streptophyta</taxon>
        <taxon>Embryophyta</taxon>
        <taxon>Tracheophyta</taxon>
        <taxon>Spermatophyta</taxon>
        <taxon>Magnoliopsida</taxon>
        <taxon>Liliopsida</taxon>
        <taxon>Poales</taxon>
        <taxon>Poaceae</taxon>
        <taxon>BOP clade</taxon>
        <taxon>Pooideae</taxon>
        <taxon>Triticodae</taxon>
        <taxon>Triticeae</taxon>
        <taxon>Triticinae</taxon>
        <taxon>Triticum</taxon>
    </lineage>
</organism>
<reference evidence="4" key="3">
    <citation type="submission" date="2022-06" db="UniProtKB">
        <authorList>
            <consortium name="EnsemblPlants"/>
        </authorList>
    </citation>
    <scope>IDENTIFICATION</scope>
</reference>
<dbReference type="AlphaFoldDB" id="A0A8R7TSR6"/>
<dbReference type="EnsemblPlants" id="TuG1812G0300001019.01.T01">
    <property type="protein sequence ID" value="TuG1812G0300001019.01.T01.cds263239"/>
    <property type="gene ID" value="TuG1812G0300001019.01"/>
</dbReference>
<dbReference type="RefSeq" id="XP_048561901.1">
    <property type="nucleotide sequence ID" value="XM_048705944.1"/>
</dbReference>
<keyword evidence="5" id="KW-1185">Reference proteome</keyword>
<evidence type="ECO:0000256" key="2">
    <source>
        <dbReference type="SAM" id="MobiDB-lite"/>
    </source>
</evidence>
<dbReference type="PROSITE" id="PS50891">
    <property type="entry name" value="LOB"/>
    <property type="match status" value="1"/>
</dbReference>